<dbReference type="HAMAP" id="MF_00189">
    <property type="entry name" value="YciB"/>
    <property type="match status" value="1"/>
</dbReference>
<feature type="transmembrane region" description="Helical" evidence="5">
    <location>
        <begin position="57"/>
        <end position="78"/>
    </location>
</feature>
<reference evidence="6" key="2">
    <citation type="journal article" date="2023" name="ISME Commun">
        <title>Characterization of a bloom-associated alphaproteobacterial lineage, 'Candidatus Phycosocius': insights into freshwater algal-bacterial interactions.</title>
        <authorList>
            <person name="Tanabe Y."/>
            <person name="Yamaguchi H."/>
            <person name="Yoshida M."/>
            <person name="Kai A."/>
            <person name="Okazaki Y."/>
        </authorList>
    </citation>
    <scope>NUCLEOTIDE SEQUENCE</scope>
    <source>
        <strain evidence="6">BOTRYCO-1</strain>
    </source>
</reference>
<dbReference type="PANTHER" id="PTHR36917">
    <property type="entry name" value="INTRACELLULAR SEPTATION PROTEIN A-RELATED"/>
    <property type="match status" value="1"/>
</dbReference>
<keyword evidence="4 5" id="KW-0472">Membrane</keyword>
<organism evidence="6 7">
    <name type="scientific">Candidatus Phycosocius spiralis</name>
    <dbReference type="NCBI Taxonomy" id="2815099"/>
    <lineage>
        <taxon>Bacteria</taxon>
        <taxon>Pseudomonadati</taxon>
        <taxon>Pseudomonadota</taxon>
        <taxon>Alphaproteobacteria</taxon>
        <taxon>Caulobacterales</taxon>
        <taxon>Caulobacterales incertae sedis</taxon>
        <taxon>Candidatus Phycosocius</taxon>
    </lineage>
</organism>
<comment type="function">
    <text evidence="5">Plays a role in cell envelope biogenesis, maintenance of cell envelope integrity and membrane homeostasis.</text>
</comment>
<evidence type="ECO:0000313" key="6">
    <source>
        <dbReference type="EMBL" id="GIU66320.1"/>
    </source>
</evidence>
<dbReference type="Proteomes" id="UP001161064">
    <property type="component" value="Unassembled WGS sequence"/>
</dbReference>
<dbReference type="InterPro" id="IPR006008">
    <property type="entry name" value="YciB"/>
</dbReference>
<keyword evidence="1 5" id="KW-1003">Cell membrane</keyword>
<gene>
    <name evidence="5" type="primary">yciB</name>
    <name evidence="6" type="ORF">PsB1_0474</name>
</gene>
<sequence>MPSQDTPSKTTPPPQAGASWVRLLSDLGPALVFFVAYSQAEKHGVPAFAKAISGDQAVLFATTFFIPAAVAGFVFSYWKERKISSMGLFTFVMITIFSGLALWLKNDIFIKMRPTLVYSLIGLALLGSVLLKRNLVKALFSGALHMPDVQWHGLAQRAGLMYLSLAMINEAVWRTQPLVVWVTYNTWGDMAINMAFWIINMIFLAKYFTDADGKPLMDETRDKA</sequence>
<dbReference type="RefSeq" id="WP_284358811.1">
    <property type="nucleotide sequence ID" value="NZ_BPFZ01000002.1"/>
</dbReference>
<keyword evidence="5" id="KW-0997">Cell inner membrane</keyword>
<keyword evidence="2 5" id="KW-0812">Transmembrane</keyword>
<keyword evidence="3 5" id="KW-1133">Transmembrane helix</keyword>
<comment type="caution">
    <text evidence="6">The sequence shown here is derived from an EMBL/GenBank/DDBJ whole genome shotgun (WGS) entry which is preliminary data.</text>
</comment>
<evidence type="ECO:0000256" key="5">
    <source>
        <dbReference type="HAMAP-Rule" id="MF_00189"/>
    </source>
</evidence>
<evidence type="ECO:0000313" key="7">
    <source>
        <dbReference type="Proteomes" id="UP001161064"/>
    </source>
</evidence>
<dbReference type="PANTHER" id="PTHR36917:SF1">
    <property type="entry name" value="INNER MEMBRANE-SPANNING PROTEIN YCIB"/>
    <property type="match status" value="1"/>
</dbReference>
<proteinExistence type="inferred from homology"/>
<comment type="similarity">
    <text evidence="5">Belongs to the YciB family.</text>
</comment>
<name>A0ABQ4PTR8_9PROT</name>
<evidence type="ECO:0000256" key="4">
    <source>
        <dbReference type="ARBA" id="ARBA00023136"/>
    </source>
</evidence>
<comment type="subcellular location">
    <subcellularLocation>
        <location evidence="5">Cell inner membrane</location>
        <topology evidence="5">Multi-pass membrane protein</topology>
    </subcellularLocation>
</comment>
<evidence type="ECO:0000256" key="2">
    <source>
        <dbReference type="ARBA" id="ARBA00022692"/>
    </source>
</evidence>
<dbReference type="Pfam" id="PF04279">
    <property type="entry name" value="IspA"/>
    <property type="match status" value="1"/>
</dbReference>
<protein>
    <recommendedName>
        <fullName evidence="5">Inner membrane-spanning protein YciB</fullName>
    </recommendedName>
</protein>
<evidence type="ECO:0000256" key="1">
    <source>
        <dbReference type="ARBA" id="ARBA00022475"/>
    </source>
</evidence>
<keyword evidence="7" id="KW-1185">Reference proteome</keyword>
<feature type="transmembrane region" description="Helical" evidence="5">
    <location>
        <begin position="84"/>
        <end position="104"/>
    </location>
</feature>
<reference evidence="6" key="1">
    <citation type="submission" date="2021-05" db="EMBL/GenBank/DDBJ databases">
        <authorList>
            <person name="Tanabe Y."/>
        </authorList>
    </citation>
    <scope>NUCLEOTIDE SEQUENCE</scope>
    <source>
        <strain evidence="6">BOTRYCO-1</strain>
    </source>
</reference>
<dbReference type="EMBL" id="BPFZ01000002">
    <property type="protein sequence ID" value="GIU66320.1"/>
    <property type="molecule type" value="Genomic_DNA"/>
</dbReference>
<evidence type="ECO:0000256" key="3">
    <source>
        <dbReference type="ARBA" id="ARBA00022989"/>
    </source>
</evidence>
<accession>A0ABQ4PTR8</accession>
<feature type="transmembrane region" description="Helical" evidence="5">
    <location>
        <begin position="116"/>
        <end position="136"/>
    </location>
</feature>
<comment type="caution">
    <text evidence="5">Lacks conserved residue(s) required for the propagation of feature annotation.</text>
</comment>